<keyword evidence="2" id="KW-1185">Reference proteome</keyword>
<reference evidence="1" key="1">
    <citation type="submission" date="2019-06" db="EMBL/GenBank/DDBJ databases">
        <title>Complete genome sequence of Aeromonas hydrophila bacteriophage PS1.</title>
        <authorList>
            <person name="Rai S."/>
            <person name="Tyagi A."/>
            <person name="Kumar N."/>
            <person name="Singh N."/>
        </authorList>
    </citation>
    <scope>NUCLEOTIDE SEQUENCE [LARGE SCALE GENOMIC DNA]</scope>
</reference>
<evidence type="ECO:0000313" key="2">
    <source>
        <dbReference type="Proteomes" id="UP000317703"/>
    </source>
</evidence>
<organism evidence="1 2">
    <name type="scientific">Aeromonas phage PS1</name>
    <dbReference type="NCBI Taxonomy" id="2591406"/>
    <lineage>
        <taxon>Viruses</taxon>
        <taxon>Duplodnaviria</taxon>
        <taxon>Heunggongvirae</taxon>
        <taxon>Uroviricota</taxon>
        <taxon>Caudoviricetes</taxon>
        <taxon>Chimalliviridae</taxon>
        <taxon>Ferozepurvirus</taxon>
        <taxon>Ferozepurvirus PS1</taxon>
    </lineage>
</organism>
<evidence type="ECO:0008006" key="3">
    <source>
        <dbReference type="Google" id="ProtNLM"/>
    </source>
</evidence>
<evidence type="ECO:0000313" key="1">
    <source>
        <dbReference type="EMBL" id="QDJ96892.1"/>
    </source>
</evidence>
<protein>
    <recommendedName>
        <fullName evidence="3">Virion structural protein</fullName>
    </recommendedName>
</protein>
<accession>A0A514TV57</accession>
<name>A0A514TV57_9CAUD</name>
<gene>
    <name evidence="1" type="ORF">PS1_0133</name>
</gene>
<dbReference type="EMBL" id="MN032614">
    <property type="protein sequence ID" value="QDJ96892.1"/>
    <property type="molecule type" value="Genomic_DNA"/>
</dbReference>
<dbReference type="Proteomes" id="UP000317703">
    <property type="component" value="Segment"/>
</dbReference>
<proteinExistence type="predicted"/>
<sequence length="410" mass="46840">MYNYLYAVGRFKDYQPGFHVVNISSYPVGDLEKLYNVLYIVATDTLYNTKICLTLDDYRLSFAKTPLITIQEWLNTKVGDVLKQSPLIPGKDRKFIKLERLFTHGFYHYPADLNLAKDRQNDLISEAAPDIRLTHYKYTGGIDYNEQVDKALFNVNGVFYRSVGRSDGVYLLGAGTDYVKLKRDVRASALSFEKLGTLKTIPITKDNLFDYDSNGVKSWKVKLENTDLNNKTIWMVVNGQLITDSEMIYQVGVDTLMVNLSGFDAVKHYQVYREFTRTPKLTNFTKLDQYKKDALTMHNSFILLVNNPTLGIEVVPLTTFNYPNVLHTEERFQHPIVLDNGLFPVPYIKTYGNGQRLLNHDVRISRYYPIQSSGNLAGSPYNSMEINQGDPGVLPRGYLFKISGVTFEAV</sequence>